<keyword evidence="4" id="KW-1185">Reference proteome</keyword>
<dbReference type="Pfam" id="PF16542">
    <property type="entry name" value="PNKP_ligase"/>
    <property type="match status" value="1"/>
</dbReference>
<evidence type="ECO:0000259" key="1">
    <source>
        <dbReference type="Pfam" id="PF00149"/>
    </source>
</evidence>
<dbReference type="Pfam" id="PF13671">
    <property type="entry name" value="AAA_33"/>
    <property type="match status" value="1"/>
</dbReference>
<dbReference type="InterPro" id="IPR004843">
    <property type="entry name" value="Calcineurin-like_PHP"/>
</dbReference>
<dbReference type="GO" id="GO:0005737">
    <property type="term" value="C:cytoplasm"/>
    <property type="evidence" value="ECO:0007669"/>
    <property type="project" value="TreeGrafter"/>
</dbReference>
<dbReference type="SUPFAM" id="SSF56091">
    <property type="entry name" value="DNA ligase/mRNA capping enzyme, catalytic domain"/>
    <property type="match status" value="1"/>
</dbReference>
<comment type="caution">
    <text evidence="3">The sequence shown here is derived from an EMBL/GenBank/DDBJ whole genome shotgun (WGS) entry which is preliminary data.</text>
</comment>
<dbReference type="Gene3D" id="3.60.21.10">
    <property type="match status" value="1"/>
</dbReference>
<dbReference type="SUPFAM" id="SSF56300">
    <property type="entry name" value="Metallo-dependent phosphatases"/>
    <property type="match status" value="1"/>
</dbReference>
<feature type="domain" description="Calcineurin-like phosphoesterase" evidence="1">
    <location>
        <begin position="213"/>
        <end position="331"/>
    </location>
</feature>
<dbReference type="SUPFAM" id="SSF52540">
    <property type="entry name" value="P-loop containing nucleoside triphosphate hydrolases"/>
    <property type="match status" value="1"/>
</dbReference>
<dbReference type="PANTHER" id="PTHR42850:SF4">
    <property type="entry name" value="ZINC-DEPENDENT ENDOPOLYPHOSPHATASE"/>
    <property type="match status" value="1"/>
</dbReference>
<reference evidence="3 4" key="1">
    <citation type="submission" date="2018-09" db="EMBL/GenBank/DDBJ databases">
        <title>Paenibacillus aracenensis nov. sp. isolated from a cave in southern Spain.</title>
        <authorList>
            <person name="Jurado V."/>
            <person name="Gutierrez-Patricio S."/>
            <person name="Gonzalez-Pimentel J.L."/>
            <person name="Miller A.Z."/>
            <person name="Laiz L."/>
            <person name="Saiz-Jimenez C."/>
        </authorList>
    </citation>
    <scope>NUCLEOTIDE SEQUENCE [LARGE SCALE GENOMIC DNA]</scope>
    <source>
        <strain evidence="3 4">JCM 19203</strain>
    </source>
</reference>
<feature type="domain" description="Polynucleotide kinase-phosphatase ligase" evidence="2">
    <location>
        <begin position="482"/>
        <end position="826"/>
    </location>
</feature>
<dbReference type="Gene3D" id="3.40.50.300">
    <property type="entry name" value="P-loop containing nucleotide triphosphate hydrolases"/>
    <property type="match status" value="1"/>
</dbReference>
<dbReference type="Proteomes" id="UP000267798">
    <property type="component" value="Unassembled WGS sequence"/>
</dbReference>
<evidence type="ECO:0000313" key="4">
    <source>
        <dbReference type="Proteomes" id="UP000267798"/>
    </source>
</evidence>
<evidence type="ECO:0000313" key="3">
    <source>
        <dbReference type="EMBL" id="RJX40158.1"/>
    </source>
</evidence>
<gene>
    <name evidence="3" type="ORF">D3P09_12405</name>
</gene>
<name>A0A3A6PLE9_9BACL</name>
<dbReference type="GO" id="GO:0016791">
    <property type="term" value="F:phosphatase activity"/>
    <property type="evidence" value="ECO:0007669"/>
    <property type="project" value="TreeGrafter"/>
</dbReference>
<dbReference type="InterPro" id="IPR029052">
    <property type="entry name" value="Metallo-depent_PP-like"/>
</dbReference>
<dbReference type="AlphaFoldDB" id="A0A3A6PLE9"/>
<dbReference type="OrthoDB" id="9807890at2"/>
<dbReference type="PANTHER" id="PTHR42850">
    <property type="entry name" value="METALLOPHOSPHOESTERASE"/>
    <property type="match status" value="1"/>
</dbReference>
<dbReference type="RefSeq" id="WP_120110177.1">
    <property type="nucleotide sequence ID" value="NZ_QXQB01000002.1"/>
</dbReference>
<dbReference type="InterPro" id="IPR032380">
    <property type="entry name" value="PNKP_ligase_dom"/>
</dbReference>
<dbReference type="Pfam" id="PF00149">
    <property type="entry name" value="Metallophos"/>
    <property type="match status" value="1"/>
</dbReference>
<dbReference type="InterPro" id="IPR050126">
    <property type="entry name" value="Ap4A_hydrolase"/>
</dbReference>
<proteinExistence type="predicted"/>
<organism evidence="3 4">
    <name type="scientific">Paenibacillus pinisoli</name>
    <dbReference type="NCBI Taxonomy" id="1276110"/>
    <lineage>
        <taxon>Bacteria</taxon>
        <taxon>Bacillati</taxon>
        <taxon>Bacillota</taxon>
        <taxon>Bacilli</taxon>
        <taxon>Bacillales</taxon>
        <taxon>Paenibacillaceae</taxon>
        <taxon>Paenibacillus</taxon>
    </lineage>
</organism>
<protein>
    <submittedName>
        <fullName evidence="3">Metallophosphoesterase</fullName>
    </submittedName>
</protein>
<accession>A0A3A6PLE9</accession>
<sequence>MNIAVKVHTIFMLVGPTECGKSTFAREVLIPQLMKVESSVNARTNVQYLSSDAIRQELLGHPYDKYDQVMLESSSHAFALLFDRLKLVTSFPINAEFVVLDTLGLAEDFRSKVREVAQDNNYNVEVVLFDYRKREDYYASERSRKLISGHLTRLKREVLPVLSREGYGNIHKVRAKDFLDPASGGANSEYKVDIQDWNDYMSVHLPKDQEHIVVGDVHECVSELQGLLKGYGFQVEGGKLQRTDKVKAGKVILAGDWIDKGKQTRETVEFLYENQEHFLFVLGNHENFVSKYLNGDVKGADPELLKDYFDSVSVLAEDAELRRKFDCLVGLSKPFYRRNGTEGPSYYVTHAPCRNKYIGKLDANSVRHQRSFRLDRGQSTEEQIAFLADEAVGNHPYHIFGHIAAKQAFRIKNKLHIDAGCVHGNALASVTISFKPFFKSFRSQHAAMAETLPVLFQSEKKVDVRELDEESLRRLRYSSRHKINFVSGTMSPADKDMETGELESLAKGLDYFRDRGAHQVVLQPKYMGSRCNIYLFRELDRCYAVSRNGYKMKSVDMTNVYERMLERLNDYMDTNGIEGMILDGELMPWKALGEGLIDRQFKPIEKALETEIQFLKAFRFEDALQGLIGQYEASGFEKDQHTLSKAVLSEKFGPHVYQNYKYVREIRDSFMPLSMHEKAYETYVRQMELYARDEELAFKPFAILKEILASGEERIPAVPTSEMYRLLTDDQCLELDLNDEGAYGLAQQFFNQLTIEQGMEGVVIKPEHEAQDTVPYMKVRNPGYLSIIYGYDYRFPHKYNKLMKQKNILPKLKTSANEYRLGKQLLAIKLEDISPDHEGYRKAAANILFEVAKEKEIDPRL</sequence>
<dbReference type="EMBL" id="QXQB01000002">
    <property type="protein sequence ID" value="RJX40158.1"/>
    <property type="molecule type" value="Genomic_DNA"/>
</dbReference>
<evidence type="ECO:0000259" key="2">
    <source>
        <dbReference type="Pfam" id="PF16542"/>
    </source>
</evidence>
<dbReference type="Gene3D" id="3.30.470.30">
    <property type="entry name" value="DNA ligase/mRNA capping enzyme"/>
    <property type="match status" value="2"/>
</dbReference>
<dbReference type="InterPro" id="IPR027417">
    <property type="entry name" value="P-loop_NTPase"/>
</dbReference>